<organism evidence="2 3">
    <name type="scientific">Colletotrichum zoysiae</name>
    <dbReference type="NCBI Taxonomy" id="1216348"/>
    <lineage>
        <taxon>Eukaryota</taxon>
        <taxon>Fungi</taxon>
        <taxon>Dikarya</taxon>
        <taxon>Ascomycota</taxon>
        <taxon>Pezizomycotina</taxon>
        <taxon>Sordariomycetes</taxon>
        <taxon>Hypocreomycetidae</taxon>
        <taxon>Glomerellales</taxon>
        <taxon>Glomerellaceae</taxon>
        <taxon>Colletotrichum</taxon>
        <taxon>Colletotrichum graminicola species complex</taxon>
    </lineage>
</organism>
<dbReference type="AlphaFoldDB" id="A0AAD9HLP3"/>
<dbReference type="EMBL" id="MU842842">
    <property type="protein sequence ID" value="KAK2031300.1"/>
    <property type="molecule type" value="Genomic_DNA"/>
</dbReference>
<evidence type="ECO:0000313" key="2">
    <source>
        <dbReference type="EMBL" id="KAK2031300.1"/>
    </source>
</evidence>
<feature type="compositionally biased region" description="Polar residues" evidence="1">
    <location>
        <begin position="120"/>
        <end position="130"/>
    </location>
</feature>
<evidence type="ECO:0000313" key="3">
    <source>
        <dbReference type="Proteomes" id="UP001232148"/>
    </source>
</evidence>
<evidence type="ECO:0000256" key="1">
    <source>
        <dbReference type="SAM" id="MobiDB-lite"/>
    </source>
</evidence>
<comment type="caution">
    <text evidence="2">The sequence shown here is derived from an EMBL/GenBank/DDBJ whole genome shotgun (WGS) entry which is preliminary data.</text>
</comment>
<reference evidence="2" key="1">
    <citation type="submission" date="2021-06" db="EMBL/GenBank/DDBJ databases">
        <title>Comparative genomics, transcriptomics and evolutionary studies reveal genomic signatures of adaptation to plant cell wall in hemibiotrophic fungi.</title>
        <authorList>
            <consortium name="DOE Joint Genome Institute"/>
            <person name="Baroncelli R."/>
            <person name="Diaz J.F."/>
            <person name="Benocci T."/>
            <person name="Peng M."/>
            <person name="Battaglia E."/>
            <person name="Haridas S."/>
            <person name="Andreopoulos W."/>
            <person name="Labutti K."/>
            <person name="Pangilinan J."/>
            <person name="Floch G.L."/>
            <person name="Makela M.R."/>
            <person name="Henrissat B."/>
            <person name="Grigoriev I.V."/>
            <person name="Crouch J.A."/>
            <person name="De Vries R.P."/>
            <person name="Sukno S.A."/>
            <person name="Thon M.R."/>
        </authorList>
    </citation>
    <scope>NUCLEOTIDE SEQUENCE</scope>
    <source>
        <strain evidence="2">MAFF235873</strain>
    </source>
</reference>
<proteinExistence type="predicted"/>
<feature type="region of interest" description="Disordered" evidence="1">
    <location>
        <begin position="117"/>
        <end position="147"/>
    </location>
</feature>
<accession>A0AAD9HLP3</accession>
<name>A0AAD9HLP3_9PEZI</name>
<feature type="compositionally biased region" description="Basic residues" evidence="1">
    <location>
        <begin position="131"/>
        <end position="146"/>
    </location>
</feature>
<dbReference type="Proteomes" id="UP001232148">
    <property type="component" value="Unassembled WGS sequence"/>
</dbReference>
<gene>
    <name evidence="2" type="ORF">LX32DRAFT_285496</name>
</gene>
<sequence>MVHPPPADLLSWSPTKRFLRPSSAQSMSSIARARCRCPRSAVLESLSVTEPVMSASCQRRIKQRPHLSFGSSKVKFGTPFLLRPDIPPCSSSPVPRFPFRVSLFNLSPSLLRLEPHRPQLHQNVPLSNKQKTQKNRSRRHRKKVARNTRTCPKLAKQPVSAVPASSNRMYELARHRCFSLSRSISTICNLPLDVFSP</sequence>
<protein>
    <submittedName>
        <fullName evidence="2">Uncharacterized protein</fullName>
    </submittedName>
</protein>
<keyword evidence="3" id="KW-1185">Reference proteome</keyword>